<feature type="domain" description="SAF" evidence="3">
    <location>
        <begin position="56"/>
        <end position="118"/>
    </location>
</feature>
<keyword evidence="2" id="KW-1133">Transmembrane helix</keyword>
<name>A0ABP8VEW6_9ACTN</name>
<keyword evidence="2" id="KW-0472">Membrane</keyword>
<dbReference type="Pfam" id="PF08666">
    <property type="entry name" value="SAF"/>
    <property type="match status" value="1"/>
</dbReference>
<protein>
    <recommendedName>
        <fullName evidence="3">SAF domain-containing protein</fullName>
    </recommendedName>
</protein>
<evidence type="ECO:0000256" key="1">
    <source>
        <dbReference type="SAM" id="MobiDB-lite"/>
    </source>
</evidence>
<dbReference type="RefSeq" id="WP_345714023.1">
    <property type="nucleotide sequence ID" value="NZ_BAABIL010000705.1"/>
</dbReference>
<dbReference type="Proteomes" id="UP001501195">
    <property type="component" value="Unassembled WGS sequence"/>
</dbReference>
<organism evidence="4 5">
    <name type="scientific">Kineococcus glutinatus</name>
    <dbReference type="NCBI Taxonomy" id="1070872"/>
    <lineage>
        <taxon>Bacteria</taxon>
        <taxon>Bacillati</taxon>
        <taxon>Actinomycetota</taxon>
        <taxon>Actinomycetes</taxon>
        <taxon>Kineosporiales</taxon>
        <taxon>Kineosporiaceae</taxon>
        <taxon>Kineococcus</taxon>
    </lineage>
</organism>
<dbReference type="InterPro" id="IPR013974">
    <property type="entry name" value="SAF"/>
</dbReference>
<evidence type="ECO:0000256" key="2">
    <source>
        <dbReference type="SAM" id="Phobius"/>
    </source>
</evidence>
<sequence>MPRPAATAVLDAPSPLRRPPTPVRDRRPALAALAALLVVGGGLGSALVVHRSGDRVDVLVTREDVEAGQLLTDDDFAVARVAADGGEVVPAAARANFVGTHASGRIPAGTLVNRTMFVAGGVVPDGAVVVGAVLGPTQRPAQPLVTGDVVRVYLVGGGDGTSAAGTPGEVLLAAARVVSADGAAAAADSTSVSLLVPADSAGALVSAAAAGQVALAALAGSTAPVVDLARG</sequence>
<evidence type="ECO:0000313" key="4">
    <source>
        <dbReference type="EMBL" id="GAA4660791.1"/>
    </source>
</evidence>
<feature type="region of interest" description="Disordered" evidence="1">
    <location>
        <begin position="1"/>
        <end position="24"/>
    </location>
</feature>
<comment type="caution">
    <text evidence="4">The sequence shown here is derived from an EMBL/GenBank/DDBJ whole genome shotgun (WGS) entry which is preliminary data.</text>
</comment>
<evidence type="ECO:0000313" key="5">
    <source>
        <dbReference type="Proteomes" id="UP001501195"/>
    </source>
</evidence>
<keyword evidence="2" id="KW-0812">Transmembrane</keyword>
<keyword evidence="5" id="KW-1185">Reference proteome</keyword>
<feature type="transmembrane region" description="Helical" evidence="2">
    <location>
        <begin position="29"/>
        <end position="49"/>
    </location>
</feature>
<dbReference type="EMBL" id="BAABIL010000705">
    <property type="protein sequence ID" value="GAA4660791.1"/>
    <property type="molecule type" value="Genomic_DNA"/>
</dbReference>
<accession>A0ABP8VEW6</accession>
<dbReference type="SMART" id="SM00858">
    <property type="entry name" value="SAF"/>
    <property type="match status" value="1"/>
</dbReference>
<reference evidence="5" key="1">
    <citation type="journal article" date="2019" name="Int. J. Syst. Evol. Microbiol.">
        <title>The Global Catalogue of Microorganisms (GCM) 10K type strain sequencing project: providing services to taxonomists for standard genome sequencing and annotation.</title>
        <authorList>
            <consortium name="The Broad Institute Genomics Platform"/>
            <consortium name="The Broad Institute Genome Sequencing Center for Infectious Disease"/>
            <person name="Wu L."/>
            <person name="Ma J."/>
        </authorList>
    </citation>
    <scope>NUCLEOTIDE SEQUENCE [LARGE SCALE GENOMIC DNA]</scope>
    <source>
        <strain evidence="5">JCM 18126</strain>
    </source>
</reference>
<evidence type="ECO:0000259" key="3">
    <source>
        <dbReference type="SMART" id="SM00858"/>
    </source>
</evidence>
<gene>
    <name evidence="4" type="ORF">GCM10023225_34000</name>
</gene>
<proteinExistence type="predicted"/>